<dbReference type="InterPro" id="IPR016181">
    <property type="entry name" value="Acyl_CoA_acyltransferase"/>
</dbReference>
<name>A0A7W0CHT2_9ACTN</name>
<gene>
    <name evidence="2" type="ORF">HNR30_002803</name>
</gene>
<organism evidence="2 3">
    <name type="scientific">Nonomuraea soli</name>
    <dbReference type="NCBI Taxonomy" id="1032476"/>
    <lineage>
        <taxon>Bacteria</taxon>
        <taxon>Bacillati</taxon>
        <taxon>Actinomycetota</taxon>
        <taxon>Actinomycetes</taxon>
        <taxon>Streptosporangiales</taxon>
        <taxon>Streptosporangiaceae</taxon>
        <taxon>Nonomuraea</taxon>
    </lineage>
</organism>
<evidence type="ECO:0000259" key="1">
    <source>
        <dbReference type="Pfam" id="PF13480"/>
    </source>
</evidence>
<dbReference type="RefSeq" id="WP_181610256.1">
    <property type="nucleotide sequence ID" value="NZ_BAABAM010000002.1"/>
</dbReference>
<dbReference type="Proteomes" id="UP000530928">
    <property type="component" value="Unassembled WGS sequence"/>
</dbReference>
<protein>
    <recommendedName>
        <fullName evidence="1">BioF2-like acetyltransferase domain-containing protein</fullName>
    </recommendedName>
</protein>
<dbReference type="Pfam" id="PF13480">
    <property type="entry name" value="Acetyltransf_6"/>
    <property type="match status" value="1"/>
</dbReference>
<proteinExistence type="predicted"/>
<dbReference type="EMBL" id="JACDUR010000003">
    <property type="protein sequence ID" value="MBA2891462.1"/>
    <property type="molecule type" value="Genomic_DNA"/>
</dbReference>
<sequence length="349" mass="37567">MPAEGVMRVTAGFLPAEGPLFSSGRWLAAMDGRVPGLPYTFERGGAILHGTVVERERPGEVFDLRHILTDDTPQLPLAGATRAARAGGPAWPGCTPYLVVMLPGYECHALGPAGDDAGAVADLVAEIVAWAHARGLRAVAFLYTRGRALERALEEGGFTGIPMSYSCELVPGTPLPAHRASEARREMRRLAEAGVRLRMSDISRPVPGMVDLKCAHSQKYGGGTDREACTRRLEALCAGGALLFSAELDDRLLGYGLFVAHRGTWYAVSTAMAYDAAPAKHTYFATVFYEPSRHAVQAGVTRLHYGHGSWRAKLARGCEAVEMPVWVLALDPELKPMIEWSARTTALSA</sequence>
<reference evidence="2 3" key="1">
    <citation type="submission" date="2020-07" db="EMBL/GenBank/DDBJ databases">
        <title>Genomic Encyclopedia of Type Strains, Phase IV (KMG-IV): sequencing the most valuable type-strain genomes for metagenomic binning, comparative biology and taxonomic classification.</title>
        <authorList>
            <person name="Goeker M."/>
        </authorList>
    </citation>
    <scope>NUCLEOTIDE SEQUENCE [LARGE SCALE GENOMIC DNA]</scope>
    <source>
        <strain evidence="2 3">DSM 45533</strain>
    </source>
</reference>
<dbReference type="Gene3D" id="3.40.630.30">
    <property type="match status" value="1"/>
</dbReference>
<evidence type="ECO:0000313" key="3">
    <source>
        <dbReference type="Proteomes" id="UP000530928"/>
    </source>
</evidence>
<dbReference type="InterPro" id="IPR038740">
    <property type="entry name" value="BioF2-like_GNAT_dom"/>
</dbReference>
<accession>A0A7W0CHT2</accession>
<evidence type="ECO:0000313" key="2">
    <source>
        <dbReference type="EMBL" id="MBA2891462.1"/>
    </source>
</evidence>
<feature type="domain" description="BioF2-like acetyltransferase" evidence="1">
    <location>
        <begin position="179"/>
        <end position="312"/>
    </location>
</feature>
<dbReference type="SUPFAM" id="SSF55729">
    <property type="entry name" value="Acyl-CoA N-acyltransferases (Nat)"/>
    <property type="match status" value="1"/>
</dbReference>
<dbReference type="AlphaFoldDB" id="A0A7W0CHT2"/>
<comment type="caution">
    <text evidence="2">The sequence shown here is derived from an EMBL/GenBank/DDBJ whole genome shotgun (WGS) entry which is preliminary data.</text>
</comment>
<keyword evidence="3" id="KW-1185">Reference proteome</keyword>